<dbReference type="SUPFAM" id="SSF52733">
    <property type="entry name" value="Nicotinate mononucleotide:5,6-dimethylbenzimidazole phosphoribosyltransferase (CobT)"/>
    <property type="match status" value="1"/>
</dbReference>
<feature type="region of interest" description="Disordered" evidence="1">
    <location>
        <begin position="156"/>
        <end position="182"/>
    </location>
</feature>
<dbReference type="GO" id="GO:0008939">
    <property type="term" value="F:nicotinate-nucleotide-dimethylbenzimidazole phosphoribosyltransferase activity"/>
    <property type="evidence" value="ECO:0007669"/>
    <property type="project" value="InterPro"/>
</dbReference>
<evidence type="ECO:0000313" key="2">
    <source>
        <dbReference type="EMBL" id="QNT70107.1"/>
    </source>
</evidence>
<sequence length="182" mass="18708">MDRPRRALSAAPLASLQANALDHRRIADISAEPSTVAAAPLMSAAAARPRHVTVGEAFRAVLAIGLVRAALDCHIGMASFAGPGVSTGEQGRRMHGLITVVTIAGLVVGVFSESQTQEAGTGATTPRILVITEPGHAEEDGPLDQVDRRQMTIGASEDCASGDGLSDRLAITPSPSTPPRAC</sequence>
<dbReference type="AlphaFoldDB" id="A0A7H1N321"/>
<dbReference type="Proteomes" id="UP000516369">
    <property type="component" value="Chromosome"/>
</dbReference>
<dbReference type="InterPro" id="IPR003200">
    <property type="entry name" value="Nict_dMeBzImd_PRibTrfase"/>
</dbReference>
<dbReference type="KEGG" id="dvn:HQ394_13165"/>
<keyword evidence="3" id="KW-1185">Reference proteome</keyword>
<evidence type="ECO:0000256" key="1">
    <source>
        <dbReference type="SAM" id="MobiDB-lite"/>
    </source>
</evidence>
<accession>A0A7H1N321</accession>
<dbReference type="InterPro" id="IPR036087">
    <property type="entry name" value="Nict_dMeBzImd_PRibTrfase_sf"/>
</dbReference>
<organism evidence="2 3">
    <name type="scientific">Defluviicoccus vanus</name>
    <dbReference type="NCBI Taxonomy" id="111831"/>
    <lineage>
        <taxon>Bacteria</taxon>
        <taxon>Pseudomonadati</taxon>
        <taxon>Pseudomonadota</taxon>
        <taxon>Alphaproteobacteria</taxon>
        <taxon>Rhodospirillales</taxon>
        <taxon>Rhodospirillaceae</taxon>
        <taxon>Defluviicoccus</taxon>
    </lineage>
</organism>
<reference evidence="2 3" key="1">
    <citation type="submission" date="2020-05" db="EMBL/GenBank/DDBJ databases">
        <title>Complete closed genome sequence of Defluviicoccus vanus.</title>
        <authorList>
            <person name="Bessarab I."/>
            <person name="Arumugam K."/>
            <person name="Maszenan A.M."/>
            <person name="Seviour R.J."/>
            <person name="Williams R.B."/>
        </authorList>
    </citation>
    <scope>NUCLEOTIDE SEQUENCE [LARGE SCALE GENOMIC DNA]</scope>
    <source>
        <strain evidence="2 3">Ben 114</strain>
    </source>
</reference>
<evidence type="ECO:0000313" key="3">
    <source>
        <dbReference type="Proteomes" id="UP000516369"/>
    </source>
</evidence>
<proteinExistence type="predicted"/>
<dbReference type="EMBL" id="CP053923">
    <property type="protein sequence ID" value="QNT70107.1"/>
    <property type="molecule type" value="Genomic_DNA"/>
</dbReference>
<name>A0A7H1N321_9PROT</name>
<dbReference type="RefSeq" id="WP_190260593.1">
    <property type="nucleotide sequence ID" value="NZ_CP053923.1"/>
</dbReference>
<gene>
    <name evidence="2" type="ORF">HQ394_13165</name>
</gene>
<protein>
    <submittedName>
        <fullName evidence="2">Uncharacterized protein</fullName>
    </submittedName>
</protein>
<dbReference type="Pfam" id="PF02277">
    <property type="entry name" value="DBI_PRT"/>
    <property type="match status" value="1"/>
</dbReference>